<evidence type="ECO:0000259" key="11">
    <source>
        <dbReference type="PROSITE" id="PS51198"/>
    </source>
</evidence>
<dbReference type="GO" id="GO:0016787">
    <property type="term" value="F:hydrolase activity"/>
    <property type="evidence" value="ECO:0007669"/>
    <property type="project" value="UniProtKB-UniRule"/>
</dbReference>
<dbReference type="AlphaFoldDB" id="A0AAP2Z0M9"/>
<evidence type="ECO:0000256" key="4">
    <source>
        <dbReference type="ARBA" id="ARBA00022840"/>
    </source>
</evidence>
<evidence type="ECO:0000313" key="13">
    <source>
        <dbReference type="Proteomes" id="UP001321018"/>
    </source>
</evidence>
<name>A0AAP2Z0M9_9EURY</name>
<feature type="domain" description="UvrD-like helicase ATP-binding" evidence="11">
    <location>
        <begin position="254"/>
        <end position="580"/>
    </location>
</feature>
<comment type="catalytic activity">
    <reaction evidence="6">
        <text>Couples ATP hydrolysis with the unwinding of duplex DNA by translocating in the 3'-5' direction.</text>
        <dbReference type="EC" id="5.6.2.4"/>
    </reaction>
</comment>
<keyword evidence="1 9" id="KW-0547">Nucleotide-binding</keyword>
<evidence type="ECO:0000256" key="6">
    <source>
        <dbReference type="ARBA" id="ARBA00034617"/>
    </source>
</evidence>
<comment type="caution">
    <text evidence="12">The sequence shown here is derived from an EMBL/GenBank/DDBJ whole genome shotgun (WGS) entry which is preliminary data.</text>
</comment>
<evidence type="ECO:0000256" key="7">
    <source>
        <dbReference type="ARBA" id="ARBA00034808"/>
    </source>
</evidence>
<dbReference type="GO" id="GO:0005524">
    <property type="term" value="F:ATP binding"/>
    <property type="evidence" value="ECO:0007669"/>
    <property type="project" value="UniProtKB-UniRule"/>
</dbReference>
<keyword evidence="5" id="KW-0413">Isomerase</keyword>
<evidence type="ECO:0000256" key="3">
    <source>
        <dbReference type="ARBA" id="ARBA00022806"/>
    </source>
</evidence>
<sequence>MPERHSFPAFEELKQETQGVDVLVELAPPPFEAAVDWLFDVEYLERKAELLERRDAARRRYQEGQRRIESTYGTVVVRALDRRADGDQPRFDVDRMATELADAKAAVDGLVADLDEAFLTRAERRKLSELESDIVAAREYVRNKRAFDEGYDALAGDLEAFEERFEPYAGAERYMVTSDREFLVGASRDIWADLSDLARELQLHVLPDEDARWLSEHKTRFGELVDAIPAYNEEFVANERDRYADLLEDRPEHGPLNDQQQNAVVRDDRRNLVDASAGTGKTLTLTYRFQYLLEKGVPAGDIAAITYTKDAAEEMAGRIAAATGVDEDDLDISTIHSFALSIVDDATVGSGSGDEETDLGDALDSLVDDYLEAAMADEKPDEADVPYPDVYGDFLAAFREFRRVDAEEEYVDTHAGWNQSRTDFLRSKLTTFVDNARTFDLEPADVRRKIDETAPVQFTFATAGVALLEAYLRRVEATEHPIDFDEMIYAATELIESAPERFASRYSHVLVDEFQDVSDATLSFVEAFMSGDTETHLFCVGDDWQSIYGFNGSNVRYFTEYGERFEDVTYTPLEVNYRCPPSIVRAGAALMARSEAPQNDKPVTACSDLETDPTLHELDGLYEAREPGYVVDLVEDALASGYDLEDVMILSRNDRNSTVLQQVREELARREIPHQRPDSVPDYVPESTHETFDREVVFDDSGDAAFESGPYEMGPDAPPMVTVQSVHASKGTEAPVVILAHAVDDDPEGIPVEERTDELVDPAIDISANHFAEERRLFYVALTRSEAEFHAVTKAGRTSRYVEDVRDYFEVVEPEFTLEGKCTEFTPPADDSNRPFKATLDCVDFEAPLMAWPNNDPPRLEEGAVYRITDPVVEEGPFGEEIRYDRSSVELLTSHVSTSSGDSDDPNSRARADDPGDD</sequence>
<evidence type="ECO:0000256" key="1">
    <source>
        <dbReference type="ARBA" id="ARBA00022741"/>
    </source>
</evidence>
<feature type="region of interest" description="Disordered" evidence="10">
    <location>
        <begin position="893"/>
        <end position="918"/>
    </location>
</feature>
<feature type="binding site" evidence="9">
    <location>
        <begin position="275"/>
        <end position="282"/>
    </location>
    <ligand>
        <name>ATP</name>
        <dbReference type="ChEBI" id="CHEBI:30616"/>
    </ligand>
</feature>
<dbReference type="CDD" id="cd17932">
    <property type="entry name" value="DEXQc_UvrD"/>
    <property type="match status" value="1"/>
</dbReference>
<reference evidence="12" key="1">
    <citation type="submission" date="2022-09" db="EMBL/GenBank/DDBJ databases">
        <title>Enrichment on poylsaccharides allowed isolation of novel metabolic and taxonomic groups of Haloarchaea.</title>
        <authorList>
            <person name="Sorokin D.Y."/>
            <person name="Elcheninov A.G."/>
            <person name="Khizhniak T.V."/>
            <person name="Kolganova T.V."/>
            <person name="Kublanov I.V."/>
        </authorList>
    </citation>
    <scope>NUCLEOTIDE SEQUENCE</scope>
    <source>
        <strain evidence="12">AArc-xg1-1</strain>
    </source>
</reference>
<dbReference type="GO" id="GO:0043138">
    <property type="term" value="F:3'-5' DNA helicase activity"/>
    <property type="evidence" value="ECO:0007669"/>
    <property type="project" value="UniProtKB-EC"/>
</dbReference>
<comment type="catalytic activity">
    <reaction evidence="8">
        <text>ATP + H2O = ADP + phosphate + H(+)</text>
        <dbReference type="Rhea" id="RHEA:13065"/>
        <dbReference type="ChEBI" id="CHEBI:15377"/>
        <dbReference type="ChEBI" id="CHEBI:15378"/>
        <dbReference type="ChEBI" id="CHEBI:30616"/>
        <dbReference type="ChEBI" id="CHEBI:43474"/>
        <dbReference type="ChEBI" id="CHEBI:456216"/>
        <dbReference type="EC" id="5.6.2.4"/>
    </reaction>
</comment>
<organism evidence="12 13">
    <name type="scientific">Natronoglomus mannanivorans</name>
    <dbReference type="NCBI Taxonomy" id="2979990"/>
    <lineage>
        <taxon>Archaea</taxon>
        <taxon>Methanobacteriati</taxon>
        <taxon>Methanobacteriota</taxon>
        <taxon>Stenosarchaea group</taxon>
        <taxon>Halobacteria</taxon>
        <taxon>Halobacteriales</taxon>
        <taxon>Natrialbaceae</taxon>
        <taxon>Natronoglomus</taxon>
    </lineage>
</organism>
<gene>
    <name evidence="12" type="ORF">OB960_16460</name>
</gene>
<dbReference type="PANTHER" id="PTHR11070:SF63">
    <property type="entry name" value="DNA HELICASE IV"/>
    <property type="match status" value="1"/>
</dbReference>
<evidence type="ECO:0000256" key="10">
    <source>
        <dbReference type="SAM" id="MobiDB-lite"/>
    </source>
</evidence>
<dbReference type="InterPro" id="IPR027417">
    <property type="entry name" value="P-loop_NTPase"/>
</dbReference>
<evidence type="ECO:0000256" key="2">
    <source>
        <dbReference type="ARBA" id="ARBA00022801"/>
    </source>
</evidence>
<dbReference type="PANTHER" id="PTHR11070">
    <property type="entry name" value="UVRD / RECB / PCRA DNA HELICASE FAMILY MEMBER"/>
    <property type="match status" value="1"/>
</dbReference>
<evidence type="ECO:0000256" key="9">
    <source>
        <dbReference type="PROSITE-ProRule" id="PRU00560"/>
    </source>
</evidence>
<dbReference type="InterPro" id="IPR014017">
    <property type="entry name" value="DNA_helicase_UvrD-like_C"/>
</dbReference>
<dbReference type="InterPro" id="IPR000212">
    <property type="entry name" value="DNA_helicase_UvrD/REP"/>
</dbReference>
<dbReference type="Gene3D" id="3.40.50.300">
    <property type="entry name" value="P-loop containing nucleotide triphosphate hydrolases"/>
    <property type="match status" value="3"/>
</dbReference>
<evidence type="ECO:0000256" key="8">
    <source>
        <dbReference type="ARBA" id="ARBA00048988"/>
    </source>
</evidence>
<dbReference type="InterPro" id="IPR014016">
    <property type="entry name" value="UvrD-like_ATP-bd"/>
</dbReference>
<proteinExistence type="predicted"/>
<keyword evidence="3 9" id="KW-0347">Helicase</keyword>
<accession>A0AAP2Z0M9</accession>
<feature type="compositionally biased region" description="Basic and acidic residues" evidence="10">
    <location>
        <begin position="906"/>
        <end position="918"/>
    </location>
</feature>
<dbReference type="Pfam" id="PF13361">
    <property type="entry name" value="UvrD_C"/>
    <property type="match status" value="1"/>
</dbReference>
<dbReference type="EMBL" id="JAOPKA010000011">
    <property type="protein sequence ID" value="MCU4742981.1"/>
    <property type="molecule type" value="Genomic_DNA"/>
</dbReference>
<dbReference type="GO" id="GO:0000725">
    <property type="term" value="P:recombinational repair"/>
    <property type="evidence" value="ECO:0007669"/>
    <property type="project" value="TreeGrafter"/>
</dbReference>
<evidence type="ECO:0000313" key="12">
    <source>
        <dbReference type="EMBL" id="MCU4742981.1"/>
    </source>
</evidence>
<dbReference type="Proteomes" id="UP001321018">
    <property type="component" value="Unassembled WGS sequence"/>
</dbReference>
<dbReference type="Pfam" id="PF00580">
    <property type="entry name" value="UvrD-helicase"/>
    <property type="match status" value="1"/>
</dbReference>
<keyword evidence="4 9" id="KW-0067">ATP-binding</keyword>
<evidence type="ECO:0000256" key="5">
    <source>
        <dbReference type="ARBA" id="ARBA00023235"/>
    </source>
</evidence>
<keyword evidence="2 9" id="KW-0378">Hydrolase</keyword>
<dbReference type="RefSeq" id="WP_338004788.1">
    <property type="nucleotide sequence ID" value="NZ_JAOPKA010000011.1"/>
</dbReference>
<dbReference type="PROSITE" id="PS51198">
    <property type="entry name" value="UVRD_HELICASE_ATP_BIND"/>
    <property type="match status" value="1"/>
</dbReference>
<dbReference type="SUPFAM" id="SSF52540">
    <property type="entry name" value="P-loop containing nucleoside triphosphate hydrolases"/>
    <property type="match status" value="1"/>
</dbReference>
<protein>
    <recommendedName>
        <fullName evidence="7">DNA 3'-5' helicase</fullName>
        <ecNumber evidence="7">5.6.2.4</ecNumber>
    </recommendedName>
</protein>
<dbReference type="EC" id="5.6.2.4" evidence="7"/>
<dbReference type="GO" id="GO:0003677">
    <property type="term" value="F:DNA binding"/>
    <property type="evidence" value="ECO:0007669"/>
    <property type="project" value="InterPro"/>
</dbReference>